<dbReference type="Proteomes" id="UP000591131">
    <property type="component" value="Unassembled WGS sequence"/>
</dbReference>
<dbReference type="GO" id="GO:0061630">
    <property type="term" value="F:ubiquitin protein ligase activity"/>
    <property type="evidence" value="ECO:0007669"/>
    <property type="project" value="UniProtKB-EC"/>
</dbReference>
<keyword evidence="8" id="KW-1185">Reference proteome</keyword>
<evidence type="ECO:0000256" key="2">
    <source>
        <dbReference type="ARBA" id="ARBA00004906"/>
    </source>
</evidence>
<dbReference type="Gene3D" id="3.30.40.10">
    <property type="entry name" value="Zinc/RING finger domain, C3HC4 (zinc finger)"/>
    <property type="match status" value="1"/>
</dbReference>
<keyword evidence="4" id="KW-0808">Transferase</keyword>
<feature type="compositionally biased region" description="Basic and acidic residues" evidence="6">
    <location>
        <begin position="35"/>
        <end position="45"/>
    </location>
</feature>
<comment type="pathway">
    <text evidence="2">Protein modification; protein ubiquitination.</text>
</comment>
<dbReference type="AlphaFoldDB" id="A0A7J6M3V9"/>
<accession>A0A7J6M3V9</accession>
<evidence type="ECO:0000256" key="4">
    <source>
        <dbReference type="ARBA" id="ARBA00022679"/>
    </source>
</evidence>
<gene>
    <name evidence="7" type="ORF">FOL47_004275</name>
</gene>
<keyword evidence="5" id="KW-0833">Ubl conjugation pathway</keyword>
<protein>
    <recommendedName>
        <fullName evidence="3">RING-type E3 ubiquitin transferase</fullName>
        <ecNumber evidence="3">2.3.2.27</ecNumber>
    </recommendedName>
</protein>
<dbReference type="OrthoDB" id="302966at2759"/>
<dbReference type="GO" id="GO:0005783">
    <property type="term" value="C:endoplasmic reticulum"/>
    <property type="evidence" value="ECO:0007669"/>
    <property type="project" value="InterPro"/>
</dbReference>
<evidence type="ECO:0000313" key="7">
    <source>
        <dbReference type="EMBL" id="KAF4666116.1"/>
    </source>
</evidence>
<evidence type="ECO:0000256" key="6">
    <source>
        <dbReference type="SAM" id="MobiDB-lite"/>
    </source>
</evidence>
<dbReference type="SUPFAM" id="SSF48208">
    <property type="entry name" value="Six-hairpin glycosidases"/>
    <property type="match status" value="1"/>
</dbReference>
<feature type="non-terminal residue" evidence="7">
    <location>
        <position position="508"/>
    </location>
</feature>
<sequence>FCWSCLDQWLDRSGECPVCKAGVTRENVIPLYGRGDSEHHPVDPRKRPRSRPKGERPPVQPRRNWFGWGGSSEDSPGGAEFSVGAGFPFFPFVYAGYNTRQGPGVHMGVRRGGPEDSAQTASRFFLILAFILLWYSVFSKWLERPVVMVANSVEGCKHASLIETIMKDVYGDWSSESFPKPLPANEAGPGGVDGRQRRYLWTDAFGVLNFVTLSKCFPDRSDEFLGAARKLVRTVHQTLGTPRSPEFPMLPDPHHPSTFIGLRIGKLHACARSDPGMTYDGMYWHYIDKWLFALLRLHEATKSLEALDEAIRIVKGVHPHFCVPGRGVRWKVNVDMEPISGLGSARPNHDAETALIIYHLIDKLSPGVLEGEIDDLSGAVREYLDNAWRHVAGDPLGYGLIWWTNQFIQGRPAQLERQALIRAAPMALSPRHASSLPFRLYGGLLGAQLSGDHDIVRTSKHTLENLMPFEMATNCGDTDHSAIDKVMFAAALCPTEWMRKDSDPVLDE</sequence>
<dbReference type="UniPathway" id="UPA00143"/>
<dbReference type="InterPro" id="IPR045103">
    <property type="entry name" value="RNF5/RNF185-like"/>
</dbReference>
<feature type="region of interest" description="Disordered" evidence="6">
    <location>
        <begin position="31"/>
        <end position="68"/>
    </location>
</feature>
<comment type="caution">
    <text evidence="7">The sequence shown here is derived from an EMBL/GenBank/DDBJ whole genome shotgun (WGS) entry which is preliminary data.</text>
</comment>
<dbReference type="GO" id="GO:0005975">
    <property type="term" value="P:carbohydrate metabolic process"/>
    <property type="evidence" value="ECO:0007669"/>
    <property type="project" value="InterPro"/>
</dbReference>
<dbReference type="SUPFAM" id="SSF57850">
    <property type="entry name" value="RING/U-box"/>
    <property type="match status" value="1"/>
</dbReference>
<dbReference type="EMBL" id="JAAPAO010000243">
    <property type="protein sequence ID" value="KAF4666116.1"/>
    <property type="molecule type" value="Genomic_DNA"/>
</dbReference>
<dbReference type="GO" id="GO:0016567">
    <property type="term" value="P:protein ubiquitination"/>
    <property type="evidence" value="ECO:0007669"/>
    <property type="project" value="UniProtKB-UniPathway"/>
</dbReference>
<dbReference type="GO" id="GO:0006511">
    <property type="term" value="P:ubiquitin-dependent protein catabolic process"/>
    <property type="evidence" value="ECO:0007669"/>
    <property type="project" value="InterPro"/>
</dbReference>
<evidence type="ECO:0000313" key="8">
    <source>
        <dbReference type="Proteomes" id="UP000591131"/>
    </source>
</evidence>
<evidence type="ECO:0000256" key="5">
    <source>
        <dbReference type="ARBA" id="ARBA00022786"/>
    </source>
</evidence>
<evidence type="ECO:0000256" key="3">
    <source>
        <dbReference type="ARBA" id="ARBA00012483"/>
    </source>
</evidence>
<dbReference type="InterPro" id="IPR013083">
    <property type="entry name" value="Znf_RING/FYVE/PHD"/>
</dbReference>
<name>A0A7J6M3V9_PERCH</name>
<organism evidence="7 8">
    <name type="scientific">Perkinsus chesapeaki</name>
    <name type="common">Clam parasite</name>
    <name type="synonym">Perkinsus andrewsi</name>
    <dbReference type="NCBI Taxonomy" id="330153"/>
    <lineage>
        <taxon>Eukaryota</taxon>
        <taxon>Sar</taxon>
        <taxon>Alveolata</taxon>
        <taxon>Perkinsozoa</taxon>
        <taxon>Perkinsea</taxon>
        <taxon>Perkinsida</taxon>
        <taxon>Perkinsidae</taxon>
        <taxon>Perkinsus</taxon>
    </lineage>
</organism>
<dbReference type="PANTHER" id="PTHR12313">
    <property type="entry name" value="E3 UBIQUITIN-PROTEIN LIGASE RNF5-RELATED"/>
    <property type="match status" value="1"/>
</dbReference>
<dbReference type="EC" id="2.3.2.27" evidence="3"/>
<reference evidence="7 8" key="1">
    <citation type="submission" date="2020-04" db="EMBL/GenBank/DDBJ databases">
        <title>Perkinsus chesapeaki whole genome sequence.</title>
        <authorList>
            <person name="Bogema D.R."/>
        </authorList>
    </citation>
    <scope>NUCLEOTIDE SEQUENCE [LARGE SCALE GENOMIC DNA]</scope>
    <source>
        <strain evidence="7">ATCC PRA-425</strain>
    </source>
</reference>
<proteinExistence type="predicted"/>
<comment type="catalytic activity">
    <reaction evidence="1">
        <text>S-ubiquitinyl-[E2 ubiquitin-conjugating enzyme]-L-cysteine + [acceptor protein]-L-lysine = [E2 ubiquitin-conjugating enzyme]-L-cysteine + N(6)-ubiquitinyl-[acceptor protein]-L-lysine.</text>
        <dbReference type="EC" id="2.3.2.27"/>
    </reaction>
</comment>
<evidence type="ECO:0000256" key="1">
    <source>
        <dbReference type="ARBA" id="ARBA00000900"/>
    </source>
</evidence>
<dbReference type="InterPro" id="IPR008928">
    <property type="entry name" value="6-hairpin_glycosidase_sf"/>
</dbReference>